<reference evidence="7 8" key="1">
    <citation type="submission" date="2009-01" db="EMBL/GenBank/DDBJ databases">
        <authorList>
            <person name="Qin X."/>
            <person name="Bachman B."/>
            <person name="Battles P."/>
            <person name="Bell A."/>
            <person name="Bess C."/>
            <person name="Bickham C."/>
            <person name="Chaboub L."/>
            <person name="Chen D."/>
            <person name="Coyle M."/>
            <person name="Deiros D.R."/>
            <person name="Dinh H."/>
            <person name="Forbes L."/>
            <person name="Fowler G."/>
            <person name="Francisco L."/>
            <person name="Fu Q."/>
            <person name="Gubbala S."/>
            <person name="Hale W."/>
            <person name="Han Y."/>
            <person name="Hemphill L."/>
            <person name="Highlander S.K."/>
            <person name="Hirani K."/>
            <person name="Hogues M."/>
            <person name="Jackson L."/>
            <person name="Jakkamsetti A."/>
            <person name="Javaid M."/>
            <person name="Jiang H."/>
            <person name="Korchina V."/>
            <person name="Kovar C."/>
            <person name="Lara F."/>
            <person name="Lee S."/>
            <person name="Mata R."/>
            <person name="Mathew T."/>
            <person name="Moen C."/>
            <person name="Morales K."/>
            <person name="Munidasa M."/>
            <person name="Nazareth L."/>
            <person name="Ngo R."/>
            <person name="Nguyen L."/>
            <person name="Okwuonu G."/>
            <person name="Ongeri F."/>
            <person name="Patil S."/>
            <person name="Petrosino J."/>
            <person name="Pham C."/>
            <person name="Pham P."/>
            <person name="Pu L.-L."/>
            <person name="Puazo M."/>
            <person name="Raj R."/>
            <person name="Reid J."/>
            <person name="Rouhana J."/>
            <person name="Saada N."/>
            <person name="Shang Y."/>
            <person name="Simmons D."/>
            <person name="Thornton R."/>
            <person name="Warren J."/>
            <person name="Weissenberger G."/>
            <person name="Zhang J."/>
            <person name="Zhang L."/>
            <person name="Zhou C."/>
            <person name="Zhu D."/>
            <person name="Muzny D."/>
            <person name="Worley K."/>
            <person name="Gibbs R."/>
        </authorList>
    </citation>
    <scope>NUCLEOTIDE SEQUENCE [LARGE SCALE GENOMIC DNA]</scope>
    <source>
        <strain evidence="7 8">ATCC 49540</strain>
    </source>
</reference>
<evidence type="ECO:0000313" key="8">
    <source>
        <dbReference type="Proteomes" id="UP000004483"/>
    </source>
</evidence>
<keyword evidence="5" id="KW-1133">Transmembrane helix</keyword>
<keyword evidence="5" id="KW-0812">Transmembrane</keyword>
<protein>
    <submittedName>
        <fullName evidence="7">LPXTG-motif cell wall anchor domain protein</fullName>
    </submittedName>
</protein>
<dbReference type="InterPro" id="IPR019931">
    <property type="entry name" value="LPXTG_anchor"/>
</dbReference>
<evidence type="ECO:0000256" key="3">
    <source>
        <dbReference type="ARBA" id="ARBA00022729"/>
    </source>
</evidence>
<name>C2EUD5_9LACO</name>
<evidence type="ECO:0000259" key="6">
    <source>
        <dbReference type="Pfam" id="PF00746"/>
    </source>
</evidence>
<evidence type="ECO:0000256" key="4">
    <source>
        <dbReference type="ARBA" id="ARBA00023088"/>
    </source>
</evidence>
<accession>C2EUD5</accession>
<proteinExistence type="predicted"/>
<organism evidence="7 8">
    <name type="scientific">Limosilactobacillus vaginalis DSM 5837 = ATCC 49540</name>
    <dbReference type="NCBI Taxonomy" id="1423814"/>
    <lineage>
        <taxon>Bacteria</taxon>
        <taxon>Bacillati</taxon>
        <taxon>Bacillota</taxon>
        <taxon>Bacilli</taxon>
        <taxon>Lactobacillales</taxon>
        <taxon>Lactobacillaceae</taxon>
        <taxon>Limosilactobacillus</taxon>
    </lineage>
</organism>
<feature type="transmembrane region" description="Helical" evidence="5">
    <location>
        <begin position="55"/>
        <end position="73"/>
    </location>
</feature>
<comment type="caution">
    <text evidence="7">The sequence shown here is derived from an EMBL/GenBank/DDBJ whole genome shotgun (WGS) entry which is preliminary data.</text>
</comment>
<dbReference type="OrthoDB" id="9937212at2"/>
<gene>
    <name evidence="7" type="ORF">HMPREF0549_1071</name>
</gene>
<dbReference type="Proteomes" id="UP000004483">
    <property type="component" value="Unassembled WGS sequence"/>
</dbReference>
<feature type="domain" description="Gram-positive cocci surface proteins LPxTG" evidence="6">
    <location>
        <begin position="40"/>
        <end position="77"/>
    </location>
</feature>
<keyword evidence="5" id="KW-0472">Membrane</keyword>
<keyword evidence="4" id="KW-0572">Peptidoglycan-anchor</keyword>
<evidence type="ECO:0000256" key="2">
    <source>
        <dbReference type="ARBA" id="ARBA00022525"/>
    </source>
</evidence>
<evidence type="ECO:0000256" key="1">
    <source>
        <dbReference type="ARBA" id="ARBA00022512"/>
    </source>
</evidence>
<dbReference type="EMBL" id="ACGV01000127">
    <property type="protein sequence ID" value="EEJ40487.1"/>
    <property type="molecule type" value="Genomic_DNA"/>
</dbReference>
<dbReference type="Pfam" id="PF00746">
    <property type="entry name" value="Gram_pos_anchor"/>
    <property type="match status" value="1"/>
</dbReference>
<keyword evidence="2" id="KW-0964">Secreted</keyword>
<keyword evidence="1" id="KW-0134">Cell wall</keyword>
<evidence type="ECO:0000256" key="5">
    <source>
        <dbReference type="SAM" id="Phobius"/>
    </source>
</evidence>
<dbReference type="NCBIfam" id="TIGR01167">
    <property type="entry name" value="LPXTG_anchor"/>
    <property type="match status" value="1"/>
</dbReference>
<sequence length="80" mass="8808">MLESTWMCTLVIIRRDNSQSLVNKTSWPTQSQDKVALTNNSTTQSQLPQTGNQRHAGLIGLAVLGALFSLLGFKGKRDSF</sequence>
<keyword evidence="3" id="KW-0732">Signal</keyword>
<dbReference type="AlphaFoldDB" id="C2EUD5"/>
<dbReference type="HOGENOM" id="CLU_2585352_0_0_9"/>
<evidence type="ECO:0000313" key="7">
    <source>
        <dbReference type="EMBL" id="EEJ40487.1"/>
    </source>
</evidence>